<gene>
    <name evidence="1" type="ORF">CEUTPL_LOCUS476</name>
</gene>
<protein>
    <submittedName>
        <fullName evidence="1">Uncharacterized protein</fullName>
    </submittedName>
</protein>
<reference evidence="1" key="1">
    <citation type="submission" date="2022-01" db="EMBL/GenBank/DDBJ databases">
        <authorList>
            <person name="King R."/>
        </authorList>
    </citation>
    <scope>NUCLEOTIDE SEQUENCE</scope>
</reference>
<evidence type="ECO:0000313" key="1">
    <source>
        <dbReference type="EMBL" id="CAH1121357.1"/>
    </source>
</evidence>
<dbReference type="AlphaFoldDB" id="A0A9P0DBG4"/>
<accession>A0A9P0DBG4</accession>
<name>A0A9P0DBG4_9CUCU</name>
<organism evidence="1 2">
    <name type="scientific">Ceutorhynchus assimilis</name>
    <name type="common">cabbage seed weevil</name>
    <dbReference type="NCBI Taxonomy" id="467358"/>
    <lineage>
        <taxon>Eukaryota</taxon>
        <taxon>Metazoa</taxon>
        <taxon>Ecdysozoa</taxon>
        <taxon>Arthropoda</taxon>
        <taxon>Hexapoda</taxon>
        <taxon>Insecta</taxon>
        <taxon>Pterygota</taxon>
        <taxon>Neoptera</taxon>
        <taxon>Endopterygota</taxon>
        <taxon>Coleoptera</taxon>
        <taxon>Polyphaga</taxon>
        <taxon>Cucujiformia</taxon>
        <taxon>Curculionidae</taxon>
        <taxon>Ceutorhynchinae</taxon>
        <taxon>Ceutorhynchus</taxon>
    </lineage>
</organism>
<sequence>MDQISMELDTMERKFTKCFCIIQVSKGHILLLKKFKLFKQLLRKTKLQLCYILQEFICEIAYLFVLYGNDMLTVTLKLSTLYNKLLQMDVEFNLLKNSSSVCNNTCPYLLFPLKKISVTRLLQILSYHRAEYCCHKLIDCLLETYKMHENSEDDNSSDNSSLEIYMALTKHLSPPVEVNNTKKGKDYIANVDDSIGTFINLEELISYEETNVINLINATQQVAPAMLGKDGIKKIGTGIH</sequence>
<evidence type="ECO:0000313" key="2">
    <source>
        <dbReference type="Proteomes" id="UP001152799"/>
    </source>
</evidence>
<proteinExistence type="predicted"/>
<keyword evidence="2" id="KW-1185">Reference proteome</keyword>
<dbReference type="EMBL" id="OU892277">
    <property type="protein sequence ID" value="CAH1121357.1"/>
    <property type="molecule type" value="Genomic_DNA"/>
</dbReference>
<dbReference type="Proteomes" id="UP001152799">
    <property type="component" value="Chromosome 1"/>
</dbReference>
<dbReference type="OrthoDB" id="6579237at2759"/>